<comment type="caution">
    <text evidence="6">The sequence shown here is derived from an EMBL/GenBank/DDBJ whole genome shotgun (WGS) entry which is preliminary data.</text>
</comment>
<feature type="transmembrane region" description="Helical" evidence="5">
    <location>
        <begin position="21"/>
        <end position="45"/>
    </location>
</feature>
<keyword evidence="2 5" id="KW-0812">Transmembrane</keyword>
<evidence type="ECO:0000313" key="6">
    <source>
        <dbReference type="EMBL" id="GAA5091657.1"/>
    </source>
</evidence>
<dbReference type="InterPro" id="IPR007792">
    <property type="entry name" value="T4SS_VirB3/TrbD/AvhB"/>
</dbReference>
<keyword evidence="3 5" id="KW-1133">Transmembrane helix</keyword>
<dbReference type="Pfam" id="PF05101">
    <property type="entry name" value="VirB3"/>
    <property type="match status" value="1"/>
</dbReference>
<keyword evidence="4 5" id="KW-0472">Membrane</keyword>
<keyword evidence="7" id="KW-1185">Reference proteome</keyword>
<evidence type="ECO:0000256" key="2">
    <source>
        <dbReference type="ARBA" id="ARBA00022692"/>
    </source>
</evidence>
<evidence type="ECO:0000256" key="1">
    <source>
        <dbReference type="ARBA" id="ARBA00004370"/>
    </source>
</evidence>
<evidence type="ECO:0000256" key="5">
    <source>
        <dbReference type="SAM" id="Phobius"/>
    </source>
</evidence>
<comment type="subcellular location">
    <subcellularLocation>
        <location evidence="1">Membrane</location>
    </subcellularLocation>
</comment>
<evidence type="ECO:0000313" key="7">
    <source>
        <dbReference type="Proteomes" id="UP001500227"/>
    </source>
</evidence>
<dbReference type="EMBL" id="BAABKD010000011">
    <property type="protein sequence ID" value="GAA5091657.1"/>
    <property type="molecule type" value="Genomic_DNA"/>
</dbReference>
<feature type="transmembrane region" description="Helical" evidence="5">
    <location>
        <begin position="51"/>
        <end position="69"/>
    </location>
</feature>
<dbReference type="Proteomes" id="UP001500227">
    <property type="component" value="Unassembled WGS sequence"/>
</dbReference>
<evidence type="ECO:0008006" key="8">
    <source>
        <dbReference type="Google" id="ProtNLM"/>
    </source>
</evidence>
<accession>A0ABP9M659</accession>
<sequence>MKGKEQQPEFPTYNALGRTALVFGVPLMPFAVLVGGFLALTMFLFTFMGDQALFLMLLPVPLVLLMKTISKTDDQALFILGYELYCFFYRRNARFFNRTNTILAIHYGKKLNDYQRFFEQSTQTTSCSVRFSTKNLPTRHT</sequence>
<evidence type="ECO:0000256" key="3">
    <source>
        <dbReference type="ARBA" id="ARBA00022989"/>
    </source>
</evidence>
<name>A0ABP9M659_9BURK</name>
<gene>
    <name evidence="6" type="ORF">GCM10023337_17700</name>
</gene>
<proteinExistence type="predicted"/>
<organism evidence="6 7">
    <name type="scientific">Paenalcaligenes hermetiae</name>
    <dbReference type="NCBI Taxonomy" id="1157987"/>
    <lineage>
        <taxon>Bacteria</taxon>
        <taxon>Pseudomonadati</taxon>
        <taxon>Pseudomonadota</taxon>
        <taxon>Betaproteobacteria</taxon>
        <taxon>Burkholderiales</taxon>
        <taxon>Alcaligenaceae</taxon>
        <taxon>Paenalcaligenes</taxon>
    </lineage>
</organism>
<evidence type="ECO:0000256" key="4">
    <source>
        <dbReference type="ARBA" id="ARBA00023136"/>
    </source>
</evidence>
<protein>
    <recommendedName>
        <fullName evidence="8">Type IV secretion system protein VirB3</fullName>
    </recommendedName>
</protein>
<dbReference type="RefSeq" id="WP_300647915.1">
    <property type="nucleotide sequence ID" value="NZ_BAABKD010000011.1"/>
</dbReference>
<reference evidence="7" key="1">
    <citation type="journal article" date="2019" name="Int. J. Syst. Evol. Microbiol.">
        <title>The Global Catalogue of Microorganisms (GCM) 10K type strain sequencing project: providing services to taxonomists for standard genome sequencing and annotation.</title>
        <authorList>
            <consortium name="The Broad Institute Genomics Platform"/>
            <consortium name="The Broad Institute Genome Sequencing Center for Infectious Disease"/>
            <person name="Wu L."/>
            <person name="Ma J."/>
        </authorList>
    </citation>
    <scope>NUCLEOTIDE SEQUENCE [LARGE SCALE GENOMIC DNA]</scope>
    <source>
        <strain evidence="7">JCM 18423</strain>
    </source>
</reference>